<gene>
    <name evidence="1" type="ORF">I8J32_002915</name>
</gene>
<dbReference type="SUPFAM" id="SSF55961">
    <property type="entry name" value="Bet v1-like"/>
    <property type="match status" value="1"/>
</dbReference>
<organism evidence="1 2">
    <name type="scientific">Agrilutibacter solisilvae</name>
    <dbReference type="NCBI Taxonomy" id="2763317"/>
    <lineage>
        <taxon>Bacteria</taxon>
        <taxon>Pseudomonadati</taxon>
        <taxon>Pseudomonadota</taxon>
        <taxon>Gammaproteobacteria</taxon>
        <taxon>Lysobacterales</taxon>
        <taxon>Lysobacteraceae</taxon>
        <taxon>Agrilutibacter</taxon>
    </lineage>
</organism>
<dbReference type="Gene3D" id="3.30.530.20">
    <property type="match status" value="1"/>
</dbReference>
<dbReference type="InterPro" id="IPR023393">
    <property type="entry name" value="START-like_dom_sf"/>
</dbReference>
<dbReference type="AlphaFoldDB" id="A0A975ASL9"/>
<dbReference type="CDD" id="cd07821">
    <property type="entry name" value="PYR_PYL_RCAR_like"/>
    <property type="match status" value="1"/>
</dbReference>
<accession>A0A975ASL9</accession>
<protein>
    <submittedName>
        <fullName evidence="1">SRPBCC family protein</fullName>
    </submittedName>
</protein>
<reference evidence="1 2" key="1">
    <citation type="submission" date="2021-03" db="EMBL/GenBank/DDBJ databases">
        <title>Lysobacter sp. nov. isolated from soil of gangwondo yeongwol, south Korea.</title>
        <authorList>
            <person name="Kim K.R."/>
            <person name="Kim K.H."/>
            <person name="Jeon C.O."/>
        </authorList>
    </citation>
    <scope>NUCLEOTIDE SEQUENCE [LARGE SCALE GENOMIC DNA]</scope>
    <source>
        <strain evidence="1 2">R19</strain>
    </source>
</reference>
<keyword evidence="2" id="KW-1185">Reference proteome</keyword>
<dbReference type="RefSeq" id="WP_200615298.1">
    <property type="nucleotide sequence ID" value="NZ_CP071518.1"/>
</dbReference>
<name>A0A975ASL9_9GAMM</name>
<dbReference type="EMBL" id="CP071518">
    <property type="protein sequence ID" value="QSX78892.1"/>
    <property type="molecule type" value="Genomic_DNA"/>
</dbReference>
<dbReference type="Proteomes" id="UP000639274">
    <property type="component" value="Chromosome"/>
</dbReference>
<evidence type="ECO:0000313" key="2">
    <source>
        <dbReference type="Proteomes" id="UP000639274"/>
    </source>
</evidence>
<evidence type="ECO:0000313" key="1">
    <source>
        <dbReference type="EMBL" id="QSX78892.1"/>
    </source>
</evidence>
<dbReference type="KEGG" id="lsf:I8J32_002915"/>
<dbReference type="Pfam" id="PF10604">
    <property type="entry name" value="Polyketide_cyc2"/>
    <property type="match status" value="1"/>
</dbReference>
<proteinExistence type="predicted"/>
<sequence length="129" mass="14082">MASIHREVQVAAATDGVWDAMRDVGHIHERLVPGFVTDCRMEGDTRVVTFASGMSAREQIISIDDTRRRVAWSAVGAPFTHYNASLQAFAESGGTRLVWIADLLPSELEPKVAAMIEQGLAAMKRTLEG</sequence>
<dbReference type="InterPro" id="IPR019587">
    <property type="entry name" value="Polyketide_cyclase/dehydratase"/>
</dbReference>